<feature type="signal peptide" evidence="2">
    <location>
        <begin position="1"/>
        <end position="24"/>
    </location>
</feature>
<dbReference type="Proteomes" id="UP000319771">
    <property type="component" value="Unassembled WGS sequence"/>
</dbReference>
<protein>
    <submittedName>
        <fullName evidence="3">Periplasmic heavy metal sensor</fullName>
    </submittedName>
</protein>
<comment type="caution">
    <text evidence="3">The sequence shown here is derived from an EMBL/GenBank/DDBJ whole genome shotgun (WGS) entry which is preliminary data.</text>
</comment>
<dbReference type="InterPro" id="IPR025961">
    <property type="entry name" value="Metal_resist"/>
</dbReference>
<evidence type="ECO:0000313" key="4">
    <source>
        <dbReference type="Proteomes" id="UP000319771"/>
    </source>
</evidence>
<dbReference type="Pfam" id="PF13801">
    <property type="entry name" value="Metal_resist"/>
    <property type="match status" value="1"/>
</dbReference>
<evidence type="ECO:0000256" key="1">
    <source>
        <dbReference type="SAM" id="MobiDB-lite"/>
    </source>
</evidence>
<gene>
    <name evidence="3" type="ORF">E6K81_01675</name>
</gene>
<evidence type="ECO:0000313" key="3">
    <source>
        <dbReference type="EMBL" id="TMQ74023.1"/>
    </source>
</evidence>
<sequence length="227" mass="24397">MRSRWLLCVLAGALLLTPARKAWAQEVAAQPADAIGDELAASEAASDDLGDFILDVDFDMPGGEAPHAPGGGTGTSGVGTPSPGQPGLEMLQRFMQGMGAGGLGNLAGLARPTLREQLALTEEQETRLADIRERRERKAIPIEGDLRLASLDMRKLMRADKPDARAIDAVIDRRASLRAALEKSRAAAALEARAVFTPAQQKVLREYRARHPLLSLGARLMNELMTR</sequence>
<dbReference type="EMBL" id="VBPB01000021">
    <property type="protein sequence ID" value="TMQ74023.1"/>
    <property type="molecule type" value="Genomic_DNA"/>
</dbReference>
<feature type="compositionally biased region" description="Low complexity" evidence="1">
    <location>
        <begin position="78"/>
        <end position="87"/>
    </location>
</feature>
<reference evidence="3 4" key="1">
    <citation type="journal article" date="2019" name="Nat. Microbiol.">
        <title>Mediterranean grassland soil C-N compound turnover is dependent on rainfall and depth, and is mediated by genomically divergent microorganisms.</title>
        <authorList>
            <person name="Diamond S."/>
            <person name="Andeer P.F."/>
            <person name="Li Z."/>
            <person name="Crits-Christoph A."/>
            <person name="Burstein D."/>
            <person name="Anantharaman K."/>
            <person name="Lane K.R."/>
            <person name="Thomas B.C."/>
            <person name="Pan C."/>
            <person name="Northen T.R."/>
            <person name="Banfield J.F."/>
        </authorList>
    </citation>
    <scope>NUCLEOTIDE SEQUENCE [LARGE SCALE GENOMIC DNA]</scope>
    <source>
        <strain evidence="3">WS_11</strain>
    </source>
</reference>
<evidence type="ECO:0000256" key="2">
    <source>
        <dbReference type="SAM" id="SignalP"/>
    </source>
</evidence>
<accession>A0A538UDS7</accession>
<name>A0A538UDS7_UNCEI</name>
<proteinExistence type="predicted"/>
<feature type="chain" id="PRO_5022060423" evidence="2">
    <location>
        <begin position="25"/>
        <end position="227"/>
    </location>
</feature>
<dbReference type="AlphaFoldDB" id="A0A538UDS7"/>
<feature type="region of interest" description="Disordered" evidence="1">
    <location>
        <begin position="60"/>
        <end position="87"/>
    </location>
</feature>
<keyword evidence="2" id="KW-0732">Signal</keyword>
<organism evidence="3 4">
    <name type="scientific">Eiseniibacteriota bacterium</name>
    <dbReference type="NCBI Taxonomy" id="2212470"/>
    <lineage>
        <taxon>Bacteria</taxon>
        <taxon>Candidatus Eiseniibacteriota</taxon>
    </lineage>
</organism>
<dbReference type="Gene3D" id="1.20.120.1490">
    <property type="match status" value="1"/>
</dbReference>